<dbReference type="EMBL" id="KZ668492">
    <property type="protein sequence ID" value="PPR87719.1"/>
    <property type="molecule type" value="Genomic_DNA"/>
</dbReference>
<reference evidence="2 3" key="1">
    <citation type="submission" date="2015-01" db="EMBL/GenBank/DDBJ databases">
        <title>Genome of allotetraploid Gossypium barbadense reveals genomic plasticity and fiber elongation in cotton evolution.</title>
        <authorList>
            <person name="Chen X."/>
            <person name="Liu X."/>
            <person name="Zhao B."/>
            <person name="Zheng H."/>
            <person name="Hu Y."/>
            <person name="Lu G."/>
            <person name="Yang C."/>
            <person name="Chen J."/>
            <person name="Shan C."/>
            <person name="Zhang L."/>
            <person name="Zhou Y."/>
            <person name="Wang L."/>
            <person name="Guo W."/>
            <person name="Bai Y."/>
            <person name="Ruan J."/>
            <person name="Shangguan X."/>
            <person name="Mao Y."/>
            <person name="Jiang J."/>
            <person name="Zhu Y."/>
            <person name="Lei J."/>
            <person name="Kang H."/>
            <person name="Chen S."/>
            <person name="He X."/>
            <person name="Wang R."/>
            <person name="Wang Y."/>
            <person name="Chen J."/>
            <person name="Wang L."/>
            <person name="Yu S."/>
            <person name="Wang B."/>
            <person name="Wei J."/>
            <person name="Song S."/>
            <person name="Lu X."/>
            <person name="Gao Z."/>
            <person name="Gu W."/>
            <person name="Deng X."/>
            <person name="Ma D."/>
            <person name="Wang S."/>
            <person name="Liang W."/>
            <person name="Fang L."/>
            <person name="Cai C."/>
            <person name="Zhu X."/>
            <person name="Zhou B."/>
            <person name="Zhang Y."/>
            <person name="Chen Z."/>
            <person name="Xu S."/>
            <person name="Zhu R."/>
            <person name="Wang S."/>
            <person name="Zhang T."/>
            <person name="Zhao G."/>
        </authorList>
    </citation>
    <scope>NUCLEOTIDE SEQUENCE [LARGE SCALE GENOMIC DNA]</scope>
    <source>
        <strain evidence="3">cv. Xinhai21</strain>
        <tissue evidence="2">Leaf</tissue>
    </source>
</reference>
<name>A0A2P5W9F8_GOSBA</name>
<organism evidence="2 3">
    <name type="scientific">Gossypium barbadense</name>
    <name type="common">Sea Island cotton</name>
    <name type="synonym">Hibiscus barbadensis</name>
    <dbReference type="NCBI Taxonomy" id="3634"/>
    <lineage>
        <taxon>Eukaryota</taxon>
        <taxon>Viridiplantae</taxon>
        <taxon>Streptophyta</taxon>
        <taxon>Embryophyta</taxon>
        <taxon>Tracheophyta</taxon>
        <taxon>Spermatophyta</taxon>
        <taxon>Magnoliopsida</taxon>
        <taxon>eudicotyledons</taxon>
        <taxon>Gunneridae</taxon>
        <taxon>Pentapetalae</taxon>
        <taxon>rosids</taxon>
        <taxon>malvids</taxon>
        <taxon>Malvales</taxon>
        <taxon>Malvaceae</taxon>
        <taxon>Malvoideae</taxon>
        <taxon>Gossypium</taxon>
    </lineage>
</organism>
<evidence type="ECO:0000313" key="2">
    <source>
        <dbReference type="EMBL" id="PPR87719.1"/>
    </source>
</evidence>
<dbReference type="AlphaFoldDB" id="A0A2P5W9F8"/>
<feature type="region of interest" description="Disordered" evidence="1">
    <location>
        <begin position="192"/>
        <end position="216"/>
    </location>
</feature>
<feature type="region of interest" description="Disordered" evidence="1">
    <location>
        <begin position="14"/>
        <end position="49"/>
    </location>
</feature>
<evidence type="ECO:0000313" key="3">
    <source>
        <dbReference type="Proteomes" id="UP000239757"/>
    </source>
</evidence>
<feature type="compositionally biased region" description="Polar residues" evidence="1">
    <location>
        <begin position="202"/>
        <end position="213"/>
    </location>
</feature>
<evidence type="ECO:0000256" key="1">
    <source>
        <dbReference type="SAM" id="MobiDB-lite"/>
    </source>
</evidence>
<protein>
    <submittedName>
        <fullName evidence="2">Uncharacterized protein</fullName>
    </submittedName>
</protein>
<gene>
    <name evidence="2" type="ORF">GOBAR_AA32969</name>
</gene>
<sequence>MEQLNTIAIQDEEGLVAKPKSEPVVSEEISSKDTHEPCSIHNKESTHEERRLQIEDLDEWLTFKSRKQDKPKLRQNELNASPNQLKVGDKVLLDAADSHIDTTKLNKEIPLTVLSIFPFGTVDLSHLKFGTFKVYHVVFTMKESLRPCFEEKEGNVIFLGSYHGNSSPFLAVSHWAPRRTFPDSTSQTLGSGPLYRLGRPRTNPTRGCNSNPPHQRPLGEFMEENELHALNRHIYHSPSRCWNALTPGPTSYNPSHSKALAFPPSLSGIGKGHLHWALCDVVGSALRAPQYSSPIILPHSHGPDVPTGHLEHAKYENDRETIWHIPSSVPSRLIHRGGGPRGHY</sequence>
<dbReference type="Proteomes" id="UP000239757">
    <property type="component" value="Unassembled WGS sequence"/>
</dbReference>
<feature type="compositionally biased region" description="Basic and acidic residues" evidence="1">
    <location>
        <begin position="29"/>
        <end position="49"/>
    </location>
</feature>
<proteinExistence type="predicted"/>
<accession>A0A2P5W9F8</accession>